<dbReference type="FunFam" id="1.20.120.1630:FF:000002">
    <property type="entry name" value="Steroid 5 alpha-reductase 1"/>
    <property type="match status" value="1"/>
</dbReference>
<dbReference type="InterPro" id="IPR001104">
    <property type="entry name" value="3-oxo-5_a-steroid_4-DH_C"/>
</dbReference>
<evidence type="ECO:0000256" key="5">
    <source>
        <dbReference type="ARBA" id="ARBA00022989"/>
    </source>
</evidence>
<keyword evidence="5 8" id="KW-1133">Transmembrane helix</keyword>
<dbReference type="GO" id="GO:0047751">
    <property type="term" value="F:3-oxo-5-alpha-steroid 4-dehydrogenase (NADP+) activity"/>
    <property type="evidence" value="ECO:0007669"/>
    <property type="project" value="UniProtKB-EC"/>
</dbReference>
<dbReference type="Gene3D" id="1.20.120.1630">
    <property type="match status" value="1"/>
</dbReference>
<dbReference type="PIRSF" id="PIRSF015596">
    <property type="entry name" value="5_alpha-SR2"/>
    <property type="match status" value="1"/>
</dbReference>
<protein>
    <recommendedName>
        <fullName evidence="3">3-oxo-5alpha-steroid 4-dehydrogenase (NADP(+))</fullName>
        <ecNumber evidence="3">1.3.1.22</ecNumber>
    </recommendedName>
</protein>
<feature type="transmembrane region" description="Helical" evidence="8">
    <location>
        <begin position="57"/>
        <end position="75"/>
    </location>
</feature>
<evidence type="ECO:0000313" key="11">
    <source>
        <dbReference type="Proteomes" id="UP000785679"/>
    </source>
</evidence>
<dbReference type="EMBL" id="RRYP01006111">
    <property type="protein sequence ID" value="TNV81465.1"/>
    <property type="molecule type" value="Genomic_DNA"/>
</dbReference>
<dbReference type="AlphaFoldDB" id="A0A8J8NW38"/>
<evidence type="ECO:0000256" key="3">
    <source>
        <dbReference type="ARBA" id="ARBA00012049"/>
    </source>
</evidence>
<dbReference type="GO" id="GO:0016020">
    <property type="term" value="C:membrane"/>
    <property type="evidence" value="ECO:0007669"/>
    <property type="project" value="UniProtKB-SubCell"/>
</dbReference>
<evidence type="ECO:0000259" key="9">
    <source>
        <dbReference type="Pfam" id="PF02544"/>
    </source>
</evidence>
<dbReference type="InterPro" id="IPR016636">
    <property type="entry name" value="3-oxo-5-alpha-steroid_4-DH"/>
</dbReference>
<dbReference type="OrthoDB" id="5788137at2759"/>
<dbReference type="EC" id="1.3.1.22" evidence="3"/>
<keyword evidence="11" id="KW-1185">Reference proteome</keyword>
<keyword evidence="6" id="KW-0560">Oxidoreductase</keyword>
<gene>
    <name evidence="10" type="ORF">FGO68_gene10373</name>
</gene>
<evidence type="ECO:0000256" key="4">
    <source>
        <dbReference type="ARBA" id="ARBA00022692"/>
    </source>
</evidence>
<evidence type="ECO:0000256" key="1">
    <source>
        <dbReference type="ARBA" id="ARBA00004141"/>
    </source>
</evidence>
<feature type="transmembrane region" description="Helical" evidence="8">
    <location>
        <begin position="87"/>
        <end position="106"/>
    </location>
</feature>
<sequence>MGLARQQVDFIIDNGYFETFIWAWIGLGVITFAYLFIQPAPYGRHASTHWGPMIPSWIGWIIMESPSPLLITFFLYQITPPFDIDHIGVWILAGLWIVHYIHRAIIQPLTNPGGNKPMPIIISFSAIFFNLMNGYINGRGLSVYGTHYGREWLTAPTTIIGLFIFAVGFVINRHADYALLALRKPGETGYKIPYGFLYEYITCPNYFGEIVEWIGFAIAARSLPAFSFAVWTIANLAPRAVLHHQWYLQKFPDYPKNRRALIPLNLFTQPASNPKKGQ</sequence>
<dbReference type="PANTHER" id="PTHR10556">
    <property type="entry name" value="3-OXO-5-ALPHA-STEROID 4-DEHYDROGENASE"/>
    <property type="match status" value="1"/>
</dbReference>
<dbReference type="Pfam" id="PF02544">
    <property type="entry name" value="Steroid_dh"/>
    <property type="match status" value="1"/>
</dbReference>
<comment type="similarity">
    <text evidence="2">Belongs to the steroid 5-alpha reductase family.</text>
</comment>
<evidence type="ECO:0000256" key="2">
    <source>
        <dbReference type="ARBA" id="ARBA00007742"/>
    </source>
</evidence>
<organism evidence="10 11">
    <name type="scientific">Halteria grandinella</name>
    <dbReference type="NCBI Taxonomy" id="5974"/>
    <lineage>
        <taxon>Eukaryota</taxon>
        <taxon>Sar</taxon>
        <taxon>Alveolata</taxon>
        <taxon>Ciliophora</taxon>
        <taxon>Intramacronucleata</taxon>
        <taxon>Spirotrichea</taxon>
        <taxon>Stichotrichia</taxon>
        <taxon>Sporadotrichida</taxon>
        <taxon>Halteriidae</taxon>
        <taxon>Halteria</taxon>
    </lineage>
</organism>
<feature type="domain" description="3-oxo-5-alpha-steroid 4-dehydrogenase C-terminal" evidence="9">
    <location>
        <begin position="117"/>
        <end position="264"/>
    </location>
</feature>
<dbReference type="InterPro" id="IPR039357">
    <property type="entry name" value="SRD5A/TECR"/>
</dbReference>
<dbReference type="GO" id="GO:0008202">
    <property type="term" value="P:steroid metabolic process"/>
    <property type="evidence" value="ECO:0007669"/>
    <property type="project" value="InterPro"/>
</dbReference>
<evidence type="ECO:0000256" key="7">
    <source>
        <dbReference type="ARBA" id="ARBA00023136"/>
    </source>
</evidence>
<reference evidence="10" key="1">
    <citation type="submission" date="2019-06" db="EMBL/GenBank/DDBJ databases">
        <authorList>
            <person name="Zheng W."/>
        </authorList>
    </citation>
    <scope>NUCLEOTIDE SEQUENCE</scope>
    <source>
        <strain evidence="10">QDHG01</strain>
    </source>
</reference>
<feature type="transmembrane region" description="Helical" evidence="8">
    <location>
        <begin position="20"/>
        <end position="37"/>
    </location>
</feature>
<comment type="caution">
    <text evidence="10">The sequence shown here is derived from an EMBL/GenBank/DDBJ whole genome shotgun (WGS) entry which is preliminary data.</text>
</comment>
<feature type="transmembrane region" description="Helical" evidence="8">
    <location>
        <begin position="152"/>
        <end position="171"/>
    </location>
</feature>
<evidence type="ECO:0000256" key="8">
    <source>
        <dbReference type="SAM" id="Phobius"/>
    </source>
</evidence>
<keyword evidence="7 8" id="KW-0472">Membrane</keyword>
<keyword evidence="4 8" id="KW-0812">Transmembrane</keyword>
<proteinExistence type="inferred from homology"/>
<dbReference type="PROSITE" id="PS50244">
    <property type="entry name" value="S5A_REDUCTASE"/>
    <property type="match status" value="1"/>
</dbReference>
<evidence type="ECO:0000313" key="10">
    <source>
        <dbReference type="EMBL" id="TNV81465.1"/>
    </source>
</evidence>
<name>A0A8J8NW38_HALGN</name>
<evidence type="ECO:0000256" key="6">
    <source>
        <dbReference type="ARBA" id="ARBA00023002"/>
    </source>
</evidence>
<feature type="transmembrane region" description="Helical" evidence="8">
    <location>
        <begin position="118"/>
        <end position="136"/>
    </location>
</feature>
<accession>A0A8J8NW38</accession>
<comment type="subcellular location">
    <subcellularLocation>
        <location evidence="1">Membrane</location>
        <topology evidence="1">Multi-pass membrane protein</topology>
    </subcellularLocation>
</comment>
<dbReference type="PANTHER" id="PTHR10556:SF35">
    <property type="entry name" value="3-OXO-5-ALPHA-STEROID 4-DEHYDROGENASE FAMILY PROTEIN"/>
    <property type="match status" value="1"/>
</dbReference>
<dbReference type="Proteomes" id="UP000785679">
    <property type="component" value="Unassembled WGS sequence"/>
</dbReference>